<dbReference type="RefSeq" id="WP_090341866.1">
    <property type="nucleotide sequence ID" value="NZ_FNXY01000011.1"/>
</dbReference>
<sequence>MIQKPLQLLKTALFTTALLFGTSTAFAQVKVGTNPTVIDPANNLEVESSTAGNKVSINKTTGKVTIADGTQASGNIFTSDANGVGSWLPNIPTAVVATSVINDHMVLQAGALTTLLFPNVTLNRGGNFNVSTSVFTAPSPGLYLASASVTFLPINVTNQIGIYLYKGSTSAQVLYQNGNAIPNTFHLGSGSFMIFLNQGETLSFRANSNVTMSVDANCSIVKLSN</sequence>
<dbReference type="AlphaFoldDB" id="A0A1H7AU12"/>
<dbReference type="Gene3D" id="2.60.120.40">
    <property type="match status" value="1"/>
</dbReference>
<keyword evidence="1" id="KW-0732">Signal</keyword>
<protein>
    <submittedName>
        <fullName evidence="3">C1q domain-containing protein</fullName>
    </submittedName>
</protein>
<name>A0A1H7AU12_9BACT</name>
<dbReference type="PROSITE" id="PS50871">
    <property type="entry name" value="C1Q"/>
    <property type="match status" value="1"/>
</dbReference>
<gene>
    <name evidence="3" type="ORF">SAMN04487995_5951</name>
</gene>
<dbReference type="Pfam" id="PF00386">
    <property type="entry name" value="C1q"/>
    <property type="match status" value="1"/>
</dbReference>
<feature type="signal peptide" evidence="1">
    <location>
        <begin position="1"/>
        <end position="27"/>
    </location>
</feature>
<dbReference type="Proteomes" id="UP000199532">
    <property type="component" value="Unassembled WGS sequence"/>
</dbReference>
<dbReference type="InterPro" id="IPR001073">
    <property type="entry name" value="C1q_dom"/>
</dbReference>
<dbReference type="EMBL" id="FNXY01000011">
    <property type="protein sequence ID" value="SEJ69093.1"/>
    <property type="molecule type" value="Genomic_DNA"/>
</dbReference>
<accession>A0A1H7AU12</accession>
<evidence type="ECO:0000256" key="1">
    <source>
        <dbReference type="SAM" id="SignalP"/>
    </source>
</evidence>
<dbReference type="OrthoDB" id="963444at2"/>
<keyword evidence="4" id="KW-1185">Reference proteome</keyword>
<organism evidence="3 4">
    <name type="scientific">Dyadobacter koreensis</name>
    <dbReference type="NCBI Taxonomy" id="408657"/>
    <lineage>
        <taxon>Bacteria</taxon>
        <taxon>Pseudomonadati</taxon>
        <taxon>Bacteroidota</taxon>
        <taxon>Cytophagia</taxon>
        <taxon>Cytophagales</taxon>
        <taxon>Spirosomataceae</taxon>
        <taxon>Dyadobacter</taxon>
    </lineage>
</organism>
<proteinExistence type="predicted"/>
<feature type="domain" description="C1q" evidence="2">
    <location>
        <begin position="91"/>
        <end position="225"/>
    </location>
</feature>
<evidence type="ECO:0000313" key="4">
    <source>
        <dbReference type="Proteomes" id="UP000199532"/>
    </source>
</evidence>
<dbReference type="InterPro" id="IPR008983">
    <property type="entry name" value="Tumour_necrosis_fac-like_dom"/>
</dbReference>
<reference evidence="3 4" key="1">
    <citation type="submission" date="2016-10" db="EMBL/GenBank/DDBJ databases">
        <authorList>
            <person name="de Groot N.N."/>
        </authorList>
    </citation>
    <scope>NUCLEOTIDE SEQUENCE [LARGE SCALE GENOMIC DNA]</scope>
    <source>
        <strain evidence="3 4">DSM 19938</strain>
    </source>
</reference>
<evidence type="ECO:0000313" key="3">
    <source>
        <dbReference type="EMBL" id="SEJ69093.1"/>
    </source>
</evidence>
<evidence type="ECO:0000259" key="2">
    <source>
        <dbReference type="PROSITE" id="PS50871"/>
    </source>
</evidence>
<dbReference type="STRING" id="408657.SAMN04487995_5951"/>
<feature type="chain" id="PRO_5011691513" evidence="1">
    <location>
        <begin position="28"/>
        <end position="225"/>
    </location>
</feature>
<dbReference type="SUPFAM" id="SSF49842">
    <property type="entry name" value="TNF-like"/>
    <property type="match status" value="1"/>
</dbReference>